<comment type="caution">
    <text evidence="1">The sequence shown here is derived from an EMBL/GenBank/DDBJ whole genome shotgun (WGS) entry which is preliminary data.</text>
</comment>
<evidence type="ECO:0000313" key="1">
    <source>
        <dbReference type="EMBL" id="KAL1230106.1"/>
    </source>
</evidence>
<dbReference type="Proteomes" id="UP001558632">
    <property type="component" value="Unassembled WGS sequence"/>
</dbReference>
<evidence type="ECO:0000313" key="2">
    <source>
        <dbReference type="Proteomes" id="UP001558632"/>
    </source>
</evidence>
<dbReference type="EMBL" id="JBEUSY010000478">
    <property type="protein sequence ID" value="KAL1230106.1"/>
    <property type="molecule type" value="Genomic_DNA"/>
</dbReference>
<sequence>MGDQDTVVTCMPAHQLAFRDLQVERSTYSLAHKSINSSSAFADMPVPTTSACCEKPDKNSDSQAINTESKFNCSPNNFR</sequence>
<proteinExistence type="predicted"/>
<gene>
    <name evidence="1" type="ORF">TSPI_03841</name>
</gene>
<organism evidence="1 2">
    <name type="scientific">Trichinella spiralis</name>
    <name type="common">Trichina worm</name>
    <dbReference type="NCBI Taxonomy" id="6334"/>
    <lineage>
        <taxon>Eukaryota</taxon>
        <taxon>Metazoa</taxon>
        <taxon>Ecdysozoa</taxon>
        <taxon>Nematoda</taxon>
        <taxon>Enoplea</taxon>
        <taxon>Dorylaimia</taxon>
        <taxon>Trichinellida</taxon>
        <taxon>Trichinellidae</taxon>
        <taxon>Trichinella</taxon>
    </lineage>
</organism>
<protein>
    <submittedName>
        <fullName evidence="1">Cytochrome c oxidase assembly factor 3</fullName>
    </submittedName>
</protein>
<keyword evidence="2" id="KW-1185">Reference proteome</keyword>
<reference evidence="1 2" key="1">
    <citation type="submission" date="2024-07" db="EMBL/GenBank/DDBJ databases">
        <title>Enhanced genomic and transcriptomic resources for Trichinella pseudospiralis and T. spiralis underpin the discovery of pronounced molecular differences between stages and species.</title>
        <authorList>
            <person name="Pasi K.K."/>
            <person name="La Rosa G."/>
            <person name="Gomez-Morales M.A."/>
            <person name="Tosini F."/>
            <person name="Sumanam S."/>
            <person name="Young N.D."/>
            <person name="Chang B.C."/>
            <person name="Robin G.B."/>
        </authorList>
    </citation>
    <scope>NUCLEOTIDE SEQUENCE [LARGE SCALE GENOMIC DNA]</scope>
    <source>
        <strain evidence="1">ISS534</strain>
    </source>
</reference>
<accession>A0ABR3K7R8</accession>
<name>A0ABR3K7R8_TRISP</name>